<dbReference type="AlphaFoldDB" id="A0A6P1QVF1"/>
<dbReference type="OrthoDB" id="1409156at2"/>
<sequence length="376" mass="46076">MAYITISTFNQLTGNINIPKEYWEKITLEEFLDYLYNNELLYPIFNQLELNQLCNIKLLIKEGDNENIEYYKPIPSQKDTKDRVFFKGRDNASYHLYKDCEYLHRSYIDFTIPSDIQELDYKYPESEAVIFFRQWFEKFIWEKIEYKARIDDNFSEKYKHLIDKKQNLLETLHIIDDDFNLNEYHDIVERYNSFIVKKFEVYKDEAGDSIVKNLNRDYIMMIKHKNTSYTEIEREFNITKEVDNIIKERNKICLPEHYGEILYKLSKYSYCHNKEEEEIFEIIRNRKEGDSYVTFIKEYYSLENIRSFWKEHLNLSKKAVDILKKYFIWTYGIEDKSFDTVFLQNFNIYCCYNCQQRSFDFDLFIKEYEKNNNITN</sequence>
<dbReference type="KEGG" id="bcad:DBX24_06460"/>
<reference evidence="1 2" key="1">
    <citation type="submission" date="2018-04" db="EMBL/GenBank/DDBJ databases">
        <title>Characteristic and Complete Genome Sequencing of A Novel Member of Infective Endocarditis Causative Bacteria: Bergeyella cardium QL-PH.</title>
        <authorList>
            <person name="Pan H."/>
            <person name="Sun E."/>
            <person name="Zhang Y."/>
        </authorList>
    </citation>
    <scope>NUCLEOTIDE SEQUENCE [LARGE SCALE GENOMIC DNA]</scope>
    <source>
        <strain evidence="1 2">HPQL</strain>
    </source>
</reference>
<dbReference type="EMBL" id="CP029149">
    <property type="protein sequence ID" value="QHN65548.1"/>
    <property type="molecule type" value="Genomic_DNA"/>
</dbReference>
<proteinExistence type="predicted"/>
<gene>
    <name evidence="1" type="ORF">DBX24_06460</name>
</gene>
<protein>
    <submittedName>
        <fullName evidence="1">Uncharacterized protein</fullName>
    </submittedName>
</protein>
<evidence type="ECO:0000313" key="1">
    <source>
        <dbReference type="EMBL" id="QHN65548.1"/>
    </source>
</evidence>
<organism evidence="1 2">
    <name type="scientific">Bergeyella cardium</name>
    <dbReference type="NCBI Taxonomy" id="1585976"/>
    <lineage>
        <taxon>Bacteria</taxon>
        <taxon>Pseudomonadati</taxon>
        <taxon>Bacteroidota</taxon>
        <taxon>Flavobacteriia</taxon>
        <taxon>Flavobacteriales</taxon>
        <taxon>Weeksellaceae</taxon>
        <taxon>Bergeyella</taxon>
    </lineage>
</organism>
<name>A0A6P1QVF1_9FLAO</name>
<dbReference type="Proteomes" id="UP000464318">
    <property type="component" value="Chromosome"/>
</dbReference>
<dbReference type="RefSeq" id="WP_160224345.1">
    <property type="nucleotide sequence ID" value="NZ_CP029149.1"/>
</dbReference>
<evidence type="ECO:0000313" key="2">
    <source>
        <dbReference type="Proteomes" id="UP000464318"/>
    </source>
</evidence>
<keyword evidence="2" id="KW-1185">Reference proteome</keyword>
<accession>A0A6P1QVF1</accession>